<feature type="signal peptide" evidence="1">
    <location>
        <begin position="1"/>
        <end position="21"/>
    </location>
</feature>
<dbReference type="InterPro" id="IPR021383">
    <property type="entry name" value="DUF3015"/>
</dbReference>
<gene>
    <name evidence="2" type="ORF">WQQ_46100</name>
</gene>
<protein>
    <recommendedName>
        <fullName evidence="4">DUF3015 domain-containing protein</fullName>
    </recommendedName>
</protein>
<dbReference type="OrthoDB" id="334910at2"/>
<organism evidence="2 3">
    <name type="scientific">Hydrocarboniphaga effusa AP103</name>
    <dbReference type="NCBI Taxonomy" id="1172194"/>
    <lineage>
        <taxon>Bacteria</taxon>
        <taxon>Pseudomonadati</taxon>
        <taxon>Pseudomonadota</taxon>
        <taxon>Gammaproteobacteria</taxon>
        <taxon>Nevskiales</taxon>
        <taxon>Nevskiaceae</taxon>
        <taxon>Hydrocarboniphaga</taxon>
    </lineage>
</organism>
<accession>I8T2M8</accession>
<evidence type="ECO:0008006" key="4">
    <source>
        <dbReference type="Google" id="ProtNLM"/>
    </source>
</evidence>
<dbReference type="RefSeq" id="WP_007187545.1">
    <property type="nucleotide sequence ID" value="NZ_AKGD01000004.1"/>
</dbReference>
<comment type="caution">
    <text evidence="2">The sequence shown here is derived from an EMBL/GenBank/DDBJ whole genome shotgun (WGS) entry which is preliminary data.</text>
</comment>
<evidence type="ECO:0000313" key="2">
    <source>
        <dbReference type="EMBL" id="EIT68175.1"/>
    </source>
</evidence>
<proteinExistence type="predicted"/>
<dbReference type="Proteomes" id="UP000003704">
    <property type="component" value="Unassembled WGS sequence"/>
</dbReference>
<reference evidence="2 3" key="1">
    <citation type="journal article" date="2012" name="J. Bacteriol.">
        <title>Genome Sequence of n-Alkane-Degrading Hydrocarboniphaga effusa Strain AP103T (ATCC BAA-332T).</title>
        <authorList>
            <person name="Chang H.K."/>
            <person name="Zylstra G.J."/>
            <person name="Chae J.C."/>
        </authorList>
    </citation>
    <scope>NUCLEOTIDE SEQUENCE [LARGE SCALE GENOMIC DNA]</scope>
    <source>
        <strain evidence="2 3">AP103</strain>
    </source>
</reference>
<name>I8T2M8_9GAMM</name>
<dbReference type="Pfam" id="PF11220">
    <property type="entry name" value="DUF3015"/>
    <property type="match status" value="1"/>
</dbReference>
<dbReference type="EMBL" id="AKGD01000004">
    <property type="protein sequence ID" value="EIT68175.1"/>
    <property type="molecule type" value="Genomic_DNA"/>
</dbReference>
<evidence type="ECO:0000313" key="3">
    <source>
        <dbReference type="Proteomes" id="UP000003704"/>
    </source>
</evidence>
<dbReference type="PATRIC" id="fig|1172194.4.peg.4470"/>
<keyword evidence="3" id="KW-1185">Reference proteome</keyword>
<dbReference type="STRING" id="1172194.WQQ_46100"/>
<dbReference type="AlphaFoldDB" id="I8T2M8"/>
<evidence type="ECO:0000256" key="1">
    <source>
        <dbReference type="SAM" id="SignalP"/>
    </source>
</evidence>
<keyword evidence="1" id="KW-0732">Signal</keyword>
<sequence length="160" mass="16566">MMKKYAIVASLFLLPVGSAMADKDVGCGLGTQIWEGKSGLAAKVLAATTNGTFGNQTFGISSGTLGCSKDGVITAADRLPMFAGANLDQLATEMAAGQGEALGTLASLYNVDAQDRAAFNATLQAHYAEIFSSADVAAADVLQHVERVMARDARLSRYVA</sequence>
<feature type="chain" id="PRO_5003713946" description="DUF3015 domain-containing protein" evidence="1">
    <location>
        <begin position="22"/>
        <end position="160"/>
    </location>
</feature>